<accession>A0A5S3Y4S4</accession>
<dbReference type="Gene3D" id="3.40.630.10">
    <property type="entry name" value="Zn peptidases"/>
    <property type="match status" value="1"/>
</dbReference>
<dbReference type="EMBL" id="PNCG01001063">
    <property type="protein sequence ID" value="TMP66594.1"/>
    <property type="molecule type" value="Genomic_DNA"/>
</dbReference>
<feature type="domain" description="Cytosol aminopeptidase" evidence="1">
    <location>
        <begin position="4"/>
        <end position="75"/>
    </location>
</feature>
<dbReference type="Pfam" id="PF00883">
    <property type="entry name" value="Peptidase_M17"/>
    <property type="match status" value="1"/>
</dbReference>
<evidence type="ECO:0000313" key="2">
    <source>
        <dbReference type="EMBL" id="TMP66594.1"/>
    </source>
</evidence>
<dbReference type="GO" id="GO:0006508">
    <property type="term" value="P:proteolysis"/>
    <property type="evidence" value="ECO:0007669"/>
    <property type="project" value="InterPro"/>
</dbReference>
<dbReference type="Proteomes" id="UP000305874">
    <property type="component" value="Unassembled WGS sequence"/>
</dbReference>
<gene>
    <name evidence="2" type="ORF">CWC05_23805</name>
</gene>
<comment type="caution">
    <text evidence="2">The sequence shown here is derived from an EMBL/GenBank/DDBJ whole genome shotgun (WGS) entry which is preliminary data.</text>
</comment>
<feature type="non-terminal residue" evidence="2">
    <location>
        <position position="1"/>
    </location>
</feature>
<protein>
    <submittedName>
        <fullName evidence="2">Peptidase M17</fullName>
    </submittedName>
</protein>
<sequence>GQYAARDLCGTEPERMAPPRFADYCVELFANTSVSVEVIADIDKIESDYPMLGMVARASYTVERHHPRVVKLEYT</sequence>
<dbReference type="SUPFAM" id="SSF53187">
    <property type="entry name" value="Zn-dependent exopeptidases"/>
    <property type="match status" value="1"/>
</dbReference>
<proteinExistence type="predicted"/>
<reference evidence="3" key="2">
    <citation type="submission" date="2019-06" db="EMBL/GenBank/DDBJ databases">
        <title>Co-occurence of chitin degradation, pigmentation and bioactivity in marine Pseudoalteromonas.</title>
        <authorList>
            <person name="Sonnenschein E.C."/>
            <person name="Bech P.K."/>
        </authorList>
    </citation>
    <scope>NUCLEOTIDE SEQUENCE [LARGE SCALE GENOMIC DNA]</scope>
    <source>
        <strain evidence="3">S2897</strain>
    </source>
</reference>
<reference evidence="2 3" key="1">
    <citation type="submission" date="2017-12" db="EMBL/GenBank/DDBJ databases">
        <authorList>
            <person name="Paulsen S."/>
            <person name="Gram L.K."/>
        </authorList>
    </citation>
    <scope>NUCLEOTIDE SEQUENCE [LARGE SCALE GENOMIC DNA]</scope>
    <source>
        <strain evidence="2 3">S2897</strain>
    </source>
</reference>
<dbReference type="AlphaFoldDB" id="A0A5S3Y4S4"/>
<dbReference type="InterPro" id="IPR000819">
    <property type="entry name" value="Peptidase_M17_C"/>
</dbReference>
<feature type="non-terminal residue" evidence="2">
    <location>
        <position position="75"/>
    </location>
</feature>
<dbReference type="GO" id="GO:0070006">
    <property type="term" value="F:metalloaminopeptidase activity"/>
    <property type="evidence" value="ECO:0007669"/>
    <property type="project" value="InterPro"/>
</dbReference>
<name>A0A5S3Y4S4_9GAMM</name>
<organism evidence="2 3">
    <name type="scientific">Pseudoalteromonas ruthenica</name>
    <dbReference type="NCBI Taxonomy" id="151081"/>
    <lineage>
        <taxon>Bacteria</taxon>
        <taxon>Pseudomonadati</taxon>
        <taxon>Pseudomonadota</taxon>
        <taxon>Gammaproteobacteria</taxon>
        <taxon>Alteromonadales</taxon>
        <taxon>Pseudoalteromonadaceae</taxon>
        <taxon>Pseudoalteromonas</taxon>
    </lineage>
</organism>
<evidence type="ECO:0000313" key="3">
    <source>
        <dbReference type="Proteomes" id="UP000305874"/>
    </source>
</evidence>
<dbReference type="GO" id="GO:0046872">
    <property type="term" value="F:metal ion binding"/>
    <property type="evidence" value="ECO:0007669"/>
    <property type="project" value="InterPro"/>
</dbReference>
<evidence type="ECO:0000259" key="1">
    <source>
        <dbReference type="Pfam" id="PF00883"/>
    </source>
</evidence>